<evidence type="ECO:0000313" key="2">
    <source>
        <dbReference type="Proteomes" id="UP001499909"/>
    </source>
</evidence>
<dbReference type="EMBL" id="BAABDH010000033">
    <property type="protein sequence ID" value="GAA3933225.1"/>
    <property type="molecule type" value="Genomic_DNA"/>
</dbReference>
<dbReference type="Gene3D" id="3.40.630.30">
    <property type="match status" value="1"/>
</dbReference>
<accession>A0ABP7MZ55</accession>
<name>A0ABP7MZ55_9BACT</name>
<comment type="caution">
    <text evidence="1">The sequence shown here is derived from an EMBL/GenBank/DDBJ whole genome shotgun (WGS) entry which is preliminary data.</text>
</comment>
<organism evidence="1 2">
    <name type="scientific">Hymenobacter algoricola</name>
    <dbReference type="NCBI Taxonomy" id="486267"/>
    <lineage>
        <taxon>Bacteria</taxon>
        <taxon>Pseudomonadati</taxon>
        <taxon>Bacteroidota</taxon>
        <taxon>Cytophagia</taxon>
        <taxon>Cytophagales</taxon>
        <taxon>Hymenobacteraceae</taxon>
        <taxon>Hymenobacter</taxon>
    </lineage>
</organism>
<proteinExistence type="predicted"/>
<sequence length="356" mass="40825">MKKPVERVPYAGELAPYFFAIADKVYAPQPFRPAEKPAAVQALFRLEAARNEIILYTNYEDLRLVGIFPADGSDAYFGWWETVEDIGLNQAAFALLRADAAQRGRPALVGPINFNTYHDYRLRLGPAPSWGLFDREPAHPDYYPPLLARLGFVPRSTFESRLIRRETVPVVYAHKADALAELRKLPFEFIPLNEASWQQHEAEIFALVQLIFGANPNYRPISLAQFRLLYNADYARKLCPHTSVLFRSRESGGLVALSFCHPNYQPLHLPAGTAPDFARDYPRLPRKVLLAKTVGVHPDFRQRGLMDLLGAYGMVHFREYYEEVLFCLMRSDNFSLHFTDGLPMETARYALFEHRW</sequence>
<dbReference type="InterPro" id="IPR016181">
    <property type="entry name" value="Acyl_CoA_acyltransferase"/>
</dbReference>
<dbReference type="SUPFAM" id="SSF55729">
    <property type="entry name" value="Acyl-CoA N-acyltransferases (Nat)"/>
    <property type="match status" value="1"/>
</dbReference>
<reference evidence="2" key="1">
    <citation type="journal article" date="2019" name="Int. J. Syst. Evol. Microbiol.">
        <title>The Global Catalogue of Microorganisms (GCM) 10K type strain sequencing project: providing services to taxonomists for standard genome sequencing and annotation.</title>
        <authorList>
            <consortium name="The Broad Institute Genomics Platform"/>
            <consortium name="The Broad Institute Genome Sequencing Center for Infectious Disease"/>
            <person name="Wu L."/>
            <person name="Ma J."/>
        </authorList>
    </citation>
    <scope>NUCLEOTIDE SEQUENCE [LARGE SCALE GENOMIC DNA]</scope>
    <source>
        <strain evidence="2">JCM 17214</strain>
    </source>
</reference>
<gene>
    <name evidence="1" type="ORF">GCM10022406_17380</name>
</gene>
<protein>
    <recommendedName>
        <fullName evidence="3">GNAT family N-acetyltransferase</fullName>
    </recommendedName>
</protein>
<dbReference type="Proteomes" id="UP001499909">
    <property type="component" value="Unassembled WGS sequence"/>
</dbReference>
<keyword evidence="2" id="KW-1185">Reference proteome</keyword>
<evidence type="ECO:0000313" key="1">
    <source>
        <dbReference type="EMBL" id="GAA3933225.1"/>
    </source>
</evidence>
<evidence type="ECO:0008006" key="3">
    <source>
        <dbReference type="Google" id="ProtNLM"/>
    </source>
</evidence>
<dbReference type="RefSeq" id="WP_345112638.1">
    <property type="nucleotide sequence ID" value="NZ_BAABDH010000033.1"/>
</dbReference>